<evidence type="ECO:0008006" key="12">
    <source>
        <dbReference type="Google" id="ProtNLM"/>
    </source>
</evidence>
<dbReference type="OMA" id="TSHFAIC"/>
<dbReference type="AlphaFoldDB" id="U5DBP0"/>
<dbReference type="eggNOG" id="KOG0619">
    <property type="taxonomic scope" value="Eukaryota"/>
</dbReference>
<accession>U5DBP0</accession>
<reference evidence="11" key="1">
    <citation type="journal article" date="2013" name="Science">
        <title>The Amborella genome and the evolution of flowering plants.</title>
        <authorList>
            <consortium name="Amborella Genome Project"/>
        </authorList>
    </citation>
    <scope>NUCLEOTIDE SEQUENCE [LARGE SCALE GENOMIC DNA]</scope>
</reference>
<comment type="subcellular location">
    <subcellularLocation>
        <location evidence="1">Membrane</location>
        <topology evidence="1">Single-pass type I membrane protein</topology>
    </subcellularLocation>
</comment>
<keyword evidence="7 9" id="KW-0472">Membrane</keyword>
<dbReference type="Gramene" id="ERN17828">
    <property type="protein sequence ID" value="ERN17828"/>
    <property type="gene ID" value="AMTR_s00047p00184420"/>
</dbReference>
<evidence type="ECO:0000256" key="2">
    <source>
        <dbReference type="ARBA" id="ARBA00022614"/>
    </source>
</evidence>
<dbReference type="HOGENOM" id="CLU_000288_18_11_1"/>
<evidence type="ECO:0000313" key="10">
    <source>
        <dbReference type="EMBL" id="ERN17828.1"/>
    </source>
</evidence>
<keyword evidence="3 9" id="KW-0812">Transmembrane</keyword>
<keyword evidence="5" id="KW-0677">Repeat</keyword>
<dbReference type="EMBL" id="KI392311">
    <property type="protein sequence ID" value="ERN17828.1"/>
    <property type="molecule type" value="Genomic_DNA"/>
</dbReference>
<dbReference type="InterPro" id="IPR001611">
    <property type="entry name" value="Leu-rich_rpt"/>
</dbReference>
<evidence type="ECO:0000256" key="4">
    <source>
        <dbReference type="ARBA" id="ARBA00022729"/>
    </source>
</evidence>
<protein>
    <recommendedName>
        <fullName evidence="12">Malectin-like domain-containing protein</fullName>
    </recommendedName>
</protein>
<proteinExistence type="predicted"/>
<dbReference type="STRING" id="13333.U5DBP0"/>
<dbReference type="PANTHER" id="PTHR48063:SF112">
    <property type="entry name" value="RECEPTOR LIKE PROTEIN 30-LIKE"/>
    <property type="match status" value="1"/>
</dbReference>
<name>U5DBP0_AMBTC</name>
<evidence type="ECO:0000256" key="3">
    <source>
        <dbReference type="ARBA" id="ARBA00022692"/>
    </source>
</evidence>
<dbReference type="FunFam" id="3.80.10.10:FF:000041">
    <property type="entry name" value="LRR receptor-like serine/threonine-protein kinase ERECTA"/>
    <property type="match status" value="1"/>
</dbReference>
<evidence type="ECO:0000313" key="11">
    <source>
        <dbReference type="Proteomes" id="UP000017836"/>
    </source>
</evidence>
<dbReference type="Pfam" id="PF12799">
    <property type="entry name" value="LRR_4"/>
    <property type="match status" value="1"/>
</dbReference>
<evidence type="ECO:0000256" key="1">
    <source>
        <dbReference type="ARBA" id="ARBA00004479"/>
    </source>
</evidence>
<keyword evidence="2" id="KW-0433">Leucine-rich repeat</keyword>
<dbReference type="PANTHER" id="PTHR48063">
    <property type="entry name" value="LRR RECEPTOR-LIKE KINASE"/>
    <property type="match status" value="1"/>
</dbReference>
<evidence type="ECO:0000256" key="5">
    <source>
        <dbReference type="ARBA" id="ARBA00022737"/>
    </source>
</evidence>
<keyword evidence="11" id="KW-1185">Reference proteome</keyword>
<keyword evidence="6 9" id="KW-1133">Transmembrane helix</keyword>
<keyword evidence="8" id="KW-0325">Glycoprotein</keyword>
<dbReference type="Gene3D" id="3.80.10.10">
    <property type="entry name" value="Ribonuclease Inhibitor"/>
    <property type="match status" value="2"/>
</dbReference>
<evidence type="ECO:0000256" key="8">
    <source>
        <dbReference type="ARBA" id="ARBA00023180"/>
    </source>
</evidence>
<dbReference type="GO" id="GO:0016020">
    <property type="term" value="C:membrane"/>
    <property type="evidence" value="ECO:0007669"/>
    <property type="project" value="UniProtKB-SubCell"/>
</dbReference>
<evidence type="ECO:0000256" key="9">
    <source>
        <dbReference type="SAM" id="Phobius"/>
    </source>
</evidence>
<dbReference type="InterPro" id="IPR032675">
    <property type="entry name" value="LRR_dom_sf"/>
</dbReference>
<evidence type="ECO:0000256" key="6">
    <source>
        <dbReference type="ARBA" id="ARBA00022989"/>
    </source>
</evidence>
<evidence type="ECO:0000256" key="7">
    <source>
        <dbReference type="ARBA" id="ARBA00023136"/>
    </source>
</evidence>
<sequence length="282" mass="31894">MDLQYLNLSNNTLSGEIPPSLRNCSKLRLLDLGDNRLLGKIPSWIGKSIKSLHVLRLRSNMFEGEIPWGISHLHFLQVLDLTLNCLSGTFPAIFNNLTAMVLSKTPLDDYILYFVPFEGLYPYNPGDVYIYVNGKMILIKGLYTYGHGDIYIDANGKMRAYNWFYSKVTCEIPPNMPSMTFLSTLNLSFNNLSGPIPYSGRTTTFEASSYYGNLRLCGPSLPLPEKKCTCNKSISNSSNSRDMRNRPSRIPWMSVDLGFGFGFSGFFSVIFVPRQWSHSILE</sequence>
<gene>
    <name evidence="10" type="ORF">AMTR_s00047p00184420</name>
</gene>
<dbReference type="SUPFAM" id="SSF52058">
    <property type="entry name" value="L domain-like"/>
    <property type="match status" value="1"/>
</dbReference>
<dbReference type="Proteomes" id="UP000017836">
    <property type="component" value="Unassembled WGS sequence"/>
</dbReference>
<dbReference type="InterPro" id="IPR025875">
    <property type="entry name" value="Leu-rich_rpt_4"/>
</dbReference>
<keyword evidence="4" id="KW-0732">Signal</keyword>
<dbReference type="InterPro" id="IPR046956">
    <property type="entry name" value="RLP23-like"/>
</dbReference>
<organism evidence="10 11">
    <name type="scientific">Amborella trichopoda</name>
    <dbReference type="NCBI Taxonomy" id="13333"/>
    <lineage>
        <taxon>Eukaryota</taxon>
        <taxon>Viridiplantae</taxon>
        <taxon>Streptophyta</taxon>
        <taxon>Embryophyta</taxon>
        <taxon>Tracheophyta</taxon>
        <taxon>Spermatophyta</taxon>
        <taxon>Magnoliopsida</taxon>
        <taxon>Amborellales</taxon>
        <taxon>Amborellaceae</taxon>
        <taxon>Amborella</taxon>
    </lineage>
</organism>
<feature type="transmembrane region" description="Helical" evidence="9">
    <location>
        <begin position="250"/>
        <end position="272"/>
    </location>
</feature>
<dbReference type="Pfam" id="PF00560">
    <property type="entry name" value="LRR_1"/>
    <property type="match status" value="3"/>
</dbReference>